<reference evidence="1" key="1">
    <citation type="journal article" date="2014" name="Nat. Genet.">
        <title>Genome and transcriptome of the porcine whipworm Trichuris suis.</title>
        <authorList>
            <person name="Jex A.R."/>
            <person name="Nejsum P."/>
            <person name="Schwarz E.M."/>
            <person name="Hu L."/>
            <person name="Young N.D."/>
            <person name="Hall R.S."/>
            <person name="Korhonen P.K."/>
            <person name="Liao S."/>
            <person name="Thamsborg S."/>
            <person name="Xia J."/>
            <person name="Xu P."/>
            <person name="Wang S."/>
            <person name="Scheerlinck J.P."/>
            <person name="Hofmann A."/>
            <person name="Sternberg P.W."/>
            <person name="Wang J."/>
            <person name="Gasser R.B."/>
        </authorList>
    </citation>
    <scope>NUCLEOTIDE SEQUENCE [LARGE SCALE GENOMIC DNA]</scope>
    <source>
        <strain evidence="1">DCEP-RM93F</strain>
    </source>
</reference>
<sequence>MRNRQLGRKILDIDLSASFAGYYSHLLCVTSTWEIPLFRSSVSFFANTGIWLNSARSFFVSTESKSSSEACLIVIRFGKASAWRMSGEENPNSAHLDVKYLTVATPSGLRTVSRDSLVTESTLFSASSLVSGDLNADTDNGSPFSGGEVILKKLVELSVTLRHDLEALYPDGFLFQSDFYHHRGSRCLLLRSPSLASLGDLRRCVGEGIEAPLCKYQKSRRIVHSISADSLTLLLRKEQTTWQKMLAMSNLVLAEIDFNRRRSSPQASMLCVAQSFGQPVGVKEKRDIILRWLRSVKENVSENYQSMKIE</sequence>
<organism evidence="1">
    <name type="scientific">Trichuris suis</name>
    <name type="common">pig whipworm</name>
    <dbReference type="NCBI Taxonomy" id="68888"/>
    <lineage>
        <taxon>Eukaryota</taxon>
        <taxon>Metazoa</taxon>
        <taxon>Ecdysozoa</taxon>
        <taxon>Nematoda</taxon>
        <taxon>Enoplea</taxon>
        <taxon>Dorylaimia</taxon>
        <taxon>Trichinellida</taxon>
        <taxon>Trichuridae</taxon>
        <taxon>Trichuris</taxon>
    </lineage>
</organism>
<protein>
    <submittedName>
        <fullName evidence="1">Uncharacterized protein</fullName>
    </submittedName>
</protein>
<proteinExistence type="predicted"/>
<dbReference type="AlphaFoldDB" id="A0A085NPL8"/>
<dbReference type="EMBL" id="KL367482">
    <property type="protein sequence ID" value="KFD71414.1"/>
    <property type="molecule type" value="Genomic_DNA"/>
</dbReference>
<dbReference type="Proteomes" id="UP000030758">
    <property type="component" value="Unassembled WGS sequence"/>
</dbReference>
<evidence type="ECO:0000313" key="1">
    <source>
        <dbReference type="EMBL" id="KFD71414.1"/>
    </source>
</evidence>
<name>A0A085NPL8_9BILA</name>
<accession>A0A085NPL8</accession>
<gene>
    <name evidence="1" type="ORF">M514_07104</name>
</gene>